<comment type="subcellular location">
    <subcellularLocation>
        <location evidence="2">Nucleus</location>
    </subcellularLocation>
</comment>
<accession>A0A4Y7L2H4</accession>
<evidence type="ECO:0000256" key="3">
    <source>
        <dbReference type="ARBA" id="ARBA00005283"/>
    </source>
</evidence>
<evidence type="ECO:0000256" key="6">
    <source>
        <dbReference type="ARBA" id="ARBA00022759"/>
    </source>
</evidence>
<dbReference type="InterPro" id="IPR019974">
    <property type="entry name" value="XPG_CS"/>
</dbReference>
<dbReference type="GO" id="GO:0005634">
    <property type="term" value="C:nucleus"/>
    <property type="evidence" value="ECO:0007669"/>
    <property type="project" value="UniProtKB-SubCell"/>
</dbReference>
<dbReference type="SUPFAM" id="SSF88723">
    <property type="entry name" value="PIN domain-like"/>
    <property type="match status" value="1"/>
</dbReference>
<keyword evidence="5" id="KW-0479">Metal-binding</keyword>
<feature type="compositionally biased region" description="Basic residues" evidence="12">
    <location>
        <begin position="1253"/>
        <end position="1271"/>
    </location>
</feature>
<dbReference type="InterPro" id="IPR001044">
    <property type="entry name" value="XPG/Rad2_eukaryotes"/>
</dbReference>
<evidence type="ECO:0000259" key="14">
    <source>
        <dbReference type="SMART" id="SM00485"/>
    </source>
</evidence>
<dbReference type="Gene3D" id="1.10.150.20">
    <property type="entry name" value="5' to 3' exonuclease, C-terminal subdomain"/>
    <property type="match status" value="1"/>
</dbReference>
<dbReference type="Gramene" id="RZC79754">
    <property type="protein sequence ID" value="RZC79754"/>
    <property type="gene ID" value="C5167_042331"/>
</dbReference>
<protein>
    <recommendedName>
        <fullName evidence="17">DNA repair protein UVH3</fullName>
    </recommendedName>
</protein>
<dbReference type="SUPFAM" id="SSF47807">
    <property type="entry name" value="5' to 3' exonuclease, C-terminal subdomain"/>
    <property type="match status" value="1"/>
</dbReference>
<dbReference type="FunFam" id="3.40.50.1010:FF:000029">
    <property type="entry name" value="DNA repair protein UVH3"/>
    <property type="match status" value="1"/>
</dbReference>
<evidence type="ECO:0000256" key="11">
    <source>
        <dbReference type="ARBA" id="ARBA00023242"/>
    </source>
</evidence>
<feature type="compositionally biased region" description="Basic and acidic residues" evidence="12">
    <location>
        <begin position="1294"/>
        <end position="1307"/>
    </location>
</feature>
<dbReference type="SMART" id="SM00484">
    <property type="entry name" value="XPGI"/>
    <property type="match status" value="1"/>
</dbReference>
<keyword evidence="16" id="KW-1185">Reference proteome</keyword>
<keyword evidence="11" id="KW-0539">Nucleus</keyword>
<dbReference type="Pfam" id="PF00752">
    <property type="entry name" value="XPG_N"/>
    <property type="match status" value="1"/>
</dbReference>
<feature type="domain" description="XPG N-terminal" evidence="14">
    <location>
        <begin position="1"/>
        <end position="98"/>
    </location>
</feature>
<dbReference type="STRING" id="3469.A0A4Y7L2H4"/>
<dbReference type="SMART" id="SM00485">
    <property type="entry name" value="XPGN"/>
    <property type="match status" value="1"/>
</dbReference>
<dbReference type="OMA" id="KNEPANP"/>
<evidence type="ECO:0000256" key="10">
    <source>
        <dbReference type="ARBA" id="ARBA00023204"/>
    </source>
</evidence>
<dbReference type="GO" id="GO:0006289">
    <property type="term" value="P:nucleotide-excision repair"/>
    <property type="evidence" value="ECO:0007669"/>
    <property type="project" value="InterPro"/>
</dbReference>
<dbReference type="InterPro" id="IPR008918">
    <property type="entry name" value="HhH2"/>
</dbReference>
<dbReference type="FunFam" id="1.10.150.20:FF:000050">
    <property type="entry name" value="DNA repair protein UVH3"/>
    <property type="match status" value="1"/>
</dbReference>
<evidence type="ECO:0000256" key="12">
    <source>
        <dbReference type="SAM" id="MobiDB-lite"/>
    </source>
</evidence>
<dbReference type="PROSITE" id="PS00842">
    <property type="entry name" value="XPG_2"/>
    <property type="match status" value="1"/>
</dbReference>
<dbReference type="GO" id="GO:0046872">
    <property type="term" value="F:metal ion binding"/>
    <property type="evidence" value="ECO:0007669"/>
    <property type="project" value="UniProtKB-KW"/>
</dbReference>
<dbReference type="InterPro" id="IPR006086">
    <property type="entry name" value="XPG-I_dom"/>
</dbReference>
<evidence type="ECO:0000256" key="2">
    <source>
        <dbReference type="ARBA" id="ARBA00004123"/>
    </source>
</evidence>
<comment type="similarity">
    <text evidence="3">Belongs to the XPG/RAD2 endonuclease family. XPG subfamily.</text>
</comment>
<dbReference type="PANTHER" id="PTHR16171">
    <property type="entry name" value="DNA REPAIR PROTEIN COMPLEMENTING XP-G CELLS-RELATED"/>
    <property type="match status" value="1"/>
</dbReference>
<sequence length="1507" mass="166897">MGVHGLWELLAPVGRRVSVETLSGKRLAIDASIWMVQFMKAMRDEKGEMVWNAHILGFFRRICKLLFLRIKPVFVFDGGTPALKLRTVTARRRQRENAKAKIRKTAEKLLLNHLKTMRLQELAEGLKIQRQNNDIKGKNVVVENSEVLDVRLKGNEKVNEGYDQKALDELLAASIAAEEDGSFTTNLSASVSGVAIDEEDDEDEETILPTMHCKVDPSVLASLPPSLQLDLLMREGLMAENRQKYQKVKKAPAKFSELQIQSYLKTVAFRREIDEVQKAAAGRGVGGVQTSRIASEANREFIFSSSFTGDKETLASAGVKRHGGVEGQPVRKDSVASDLTNHVSAVTEKRSATASEQNVLGSDFDDGVERYLDERGRLRVSRVRAMGIRMTRDLQRNLDLMKEIEQDKMKDQNSSNLEAFFSERVDGIPDFGENNHPHETSDEMCSADGTDDSLVIQGRNLKKDEQSILESGPSIEISFTEDENKCEDRDYEDVDDDLFAQLVEGNSVLVSSAENASSVDPSHASVLDCIWKGNVDEEKGDMYGKDSMEETGPSLAKGNSDESDVDWEEGDLDVPTDAYPSPYKPDTVVVSRGSLEEDANIEEAIRRSLEDFTPKKSTMTSTEIKISKISEETINEGMGGGFPFVLSNPEKDSIEPLGLLRENDPLQRQISLQEDGHENLDQIGENNALQINDSLPKQSDLCTDFSIETDKLGERDLISSLKVSSETLSDSKSIYREAPHTNLVPGERATPNIITDHFLDAFEDSGGTAGFKGVGGTSELSSHVSSAMMHDACDAMLVGDHQKESEVVSTCHLDETAAHANTNEVKPVARSDDLEQNVVVEKFLEPSVVNSMIHDNLEVHMEVDGVSLDEEMLILRDERINLGEEQRKLERNAASVSSEMFAECQELLQMFGLPYIIAPMEAEAQCAHMELSGLVDGVVTDDSDVFLFGARSVYKNIFDDRKYVETYFMKDIETELGLTRDQLIRMALLLGSDYTEGISGIGIVNAIEVAHAFSEEDGLQQFREWLESPDPTILGNLNTQSGSNLKKRGSNISSNEVEAGIDRRNSTDSIPKLKQIFMDKHRNVSKNWHIPASFPSETVISAYVSPQVDKSTEPFSWGKPDLFLGWNNQKADDLLVPVLKEYNKHETQLRLEAFYTFNERFAKIRSKRIKKAVKGISGNRSSELIEELPPEAADASYSVPGTKTKTAEKSNSKKSRKRNEIEPMPSVVENFDTPIPNVSRDSTKKESSGNARGRGRGRGKGRGRGRGRGKGRGKEVHVSESSDTSISNEDDEVEMRVEIAEKSSEVRRSKRPRKGVSYTGIDVEAEDSSDSSNLERVRTDKDGTVNQEVSCDKGLFDKEVESSFIEDDGDLSRDCLGMGGGFCTEEGDPENELIMNRAIDSGPGSNIPSVEDASSKDYLKMGGGFCMDEDEKGTSKSISSPAIDVPDEDRGMRKLDACVNTNNDKDDEKEANVVSIPSMEEAVVTDQESASTCLKAMPFLKRKRKKI</sequence>
<keyword evidence="10" id="KW-0234">DNA repair</keyword>
<gene>
    <name evidence="15" type="ORF">C5167_042331</name>
</gene>
<dbReference type="GO" id="GO:0003697">
    <property type="term" value="F:single-stranded DNA binding"/>
    <property type="evidence" value="ECO:0007669"/>
    <property type="project" value="InterPro"/>
</dbReference>
<dbReference type="GO" id="GO:0016788">
    <property type="term" value="F:hydrolase activity, acting on ester bonds"/>
    <property type="evidence" value="ECO:0007669"/>
    <property type="project" value="InterPro"/>
</dbReference>
<keyword evidence="6" id="KW-0255">Endonuclease</keyword>
<evidence type="ECO:0000256" key="8">
    <source>
        <dbReference type="ARBA" id="ARBA00022801"/>
    </source>
</evidence>
<evidence type="ECO:0008006" key="17">
    <source>
        <dbReference type="Google" id="ProtNLM"/>
    </source>
</evidence>
<feature type="compositionally biased region" description="Basic and acidic residues" evidence="12">
    <location>
        <begin position="1333"/>
        <end position="1343"/>
    </location>
</feature>
<dbReference type="Gene3D" id="3.40.50.1010">
    <property type="entry name" value="5'-nuclease"/>
    <property type="match status" value="2"/>
</dbReference>
<keyword evidence="4" id="KW-0540">Nuclease</keyword>
<dbReference type="EMBL" id="CM010724">
    <property type="protein sequence ID" value="RZC79754.1"/>
    <property type="molecule type" value="Genomic_DNA"/>
</dbReference>
<dbReference type="PRINTS" id="PR00853">
    <property type="entry name" value="XPGRADSUPER"/>
</dbReference>
<keyword evidence="7" id="KW-0227">DNA damage</keyword>
<evidence type="ECO:0000256" key="9">
    <source>
        <dbReference type="ARBA" id="ARBA00022842"/>
    </source>
</evidence>
<evidence type="ECO:0000256" key="4">
    <source>
        <dbReference type="ARBA" id="ARBA00022722"/>
    </source>
</evidence>
<keyword evidence="8" id="KW-0378">Hydrolase</keyword>
<feature type="domain" description="XPG-I" evidence="13">
    <location>
        <begin position="909"/>
        <end position="978"/>
    </location>
</feature>
<comment type="cofactor">
    <cofactor evidence="1">
        <name>Mg(2+)</name>
        <dbReference type="ChEBI" id="CHEBI:18420"/>
    </cofactor>
</comment>
<dbReference type="SMART" id="SM00279">
    <property type="entry name" value="HhH2"/>
    <property type="match status" value="1"/>
</dbReference>
<evidence type="ECO:0000256" key="5">
    <source>
        <dbReference type="ARBA" id="ARBA00022723"/>
    </source>
</evidence>
<evidence type="ECO:0000313" key="15">
    <source>
        <dbReference type="EMBL" id="RZC79754.1"/>
    </source>
</evidence>
<evidence type="ECO:0000259" key="13">
    <source>
        <dbReference type="SMART" id="SM00484"/>
    </source>
</evidence>
<organism evidence="15 16">
    <name type="scientific">Papaver somniferum</name>
    <name type="common">Opium poppy</name>
    <dbReference type="NCBI Taxonomy" id="3469"/>
    <lineage>
        <taxon>Eukaryota</taxon>
        <taxon>Viridiplantae</taxon>
        <taxon>Streptophyta</taxon>
        <taxon>Embryophyta</taxon>
        <taxon>Tracheophyta</taxon>
        <taxon>Spermatophyta</taxon>
        <taxon>Magnoliopsida</taxon>
        <taxon>Ranunculales</taxon>
        <taxon>Papaveraceae</taxon>
        <taxon>Papaveroideae</taxon>
        <taxon>Papaver</taxon>
    </lineage>
</organism>
<evidence type="ECO:0000256" key="1">
    <source>
        <dbReference type="ARBA" id="ARBA00001946"/>
    </source>
</evidence>
<dbReference type="FunFam" id="3.40.50.1010:FF:000031">
    <property type="entry name" value="DNA repair protein UVH3"/>
    <property type="match status" value="1"/>
</dbReference>
<feature type="region of interest" description="Disordered" evidence="12">
    <location>
        <begin position="1429"/>
        <end position="1452"/>
    </location>
</feature>
<dbReference type="InterPro" id="IPR036279">
    <property type="entry name" value="5-3_exonuclease_C_sf"/>
</dbReference>
<dbReference type="Pfam" id="PF00867">
    <property type="entry name" value="XPG_I"/>
    <property type="match status" value="1"/>
</dbReference>
<evidence type="ECO:0000313" key="16">
    <source>
        <dbReference type="Proteomes" id="UP000316621"/>
    </source>
</evidence>
<dbReference type="GO" id="GO:0004520">
    <property type="term" value="F:DNA endonuclease activity"/>
    <property type="evidence" value="ECO:0007669"/>
    <property type="project" value="TreeGrafter"/>
</dbReference>
<dbReference type="Proteomes" id="UP000316621">
    <property type="component" value="Chromosome 10"/>
</dbReference>
<dbReference type="PRINTS" id="PR00066">
    <property type="entry name" value="XRODRMPGMNTG"/>
</dbReference>
<dbReference type="CDD" id="cd09904">
    <property type="entry name" value="H3TH_XPG"/>
    <property type="match status" value="1"/>
</dbReference>
<dbReference type="InterPro" id="IPR006085">
    <property type="entry name" value="XPG_DNA_repair_N"/>
</dbReference>
<feature type="region of interest" description="Disordered" evidence="12">
    <location>
        <begin position="318"/>
        <end position="339"/>
    </location>
</feature>
<feature type="region of interest" description="Disordered" evidence="12">
    <location>
        <begin position="544"/>
        <end position="568"/>
    </location>
</feature>
<keyword evidence="9" id="KW-0460">Magnesium</keyword>
<dbReference type="CDD" id="cd09868">
    <property type="entry name" value="PIN_XPG_RAD2"/>
    <property type="match status" value="2"/>
</dbReference>
<dbReference type="InterPro" id="IPR029060">
    <property type="entry name" value="PIN-like_dom_sf"/>
</dbReference>
<evidence type="ECO:0000256" key="7">
    <source>
        <dbReference type="ARBA" id="ARBA00022763"/>
    </source>
</evidence>
<dbReference type="InterPro" id="IPR006084">
    <property type="entry name" value="XPG/Rad2"/>
</dbReference>
<feature type="region of interest" description="Disordered" evidence="12">
    <location>
        <begin position="1191"/>
        <end position="1345"/>
    </location>
</feature>
<name>A0A4Y7L2H4_PAPSO</name>
<dbReference type="PANTHER" id="PTHR16171:SF7">
    <property type="entry name" value="DNA REPAIR PROTEIN RAD2"/>
    <property type="match status" value="1"/>
</dbReference>
<dbReference type="PROSITE" id="PS00841">
    <property type="entry name" value="XPG_1"/>
    <property type="match status" value="1"/>
</dbReference>
<proteinExistence type="inferred from homology"/>
<reference evidence="15 16" key="1">
    <citation type="journal article" date="2018" name="Science">
        <title>The opium poppy genome and morphinan production.</title>
        <authorList>
            <person name="Guo L."/>
            <person name="Winzer T."/>
            <person name="Yang X."/>
            <person name="Li Y."/>
            <person name="Ning Z."/>
            <person name="He Z."/>
            <person name="Teodor R."/>
            <person name="Lu Y."/>
            <person name="Bowser T.A."/>
            <person name="Graham I.A."/>
            <person name="Ye K."/>
        </authorList>
    </citation>
    <scope>NUCLEOTIDE SEQUENCE [LARGE SCALE GENOMIC DNA]</scope>
    <source>
        <strain evidence="16">cv. HN1</strain>
        <tissue evidence="15">Leaves</tissue>
    </source>
</reference>